<protein>
    <recommendedName>
        <fullName evidence="2">J domain-containing protein</fullName>
    </recommendedName>
</protein>
<keyword evidence="4" id="KW-1185">Reference proteome</keyword>
<dbReference type="Proteomes" id="UP000199603">
    <property type="component" value="Unassembled WGS sequence"/>
</dbReference>
<dbReference type="AlphaFoldDB" id="A0A1G7A7S2"/>
<reference evidence="3 4" key="1">
    <citation type="submission" date="2016-10" db="EMBL/GenBank/DDBJ databases">
        <authorList>
            <person name="de Groot N.N."/>
        </authorList>
    </citation>
    <scope>NUCLEOTIDE SEQUENCE [LARGE SCALE GENOMIC DNA]</scope>
    <source>
        <strain evidence="3 4">DSM 16957</strain>
    </source>
</reference>
<dbReference type="PROSITE" id="PS50076">
    <property type="entry name" value="DNAJ_2"/>
    <property type="match status" value="1"/>
</dbReference>
<dbReference type="Gene3D" id="1.10.287.110">
    <property type="entry name" value="DnaJ domain"/>
    <property type="match status" value="1"/>
</dbReference>
<dbReference type="CDD" id="cd06257">
    <property type="entry name" value="DnaJ"/>
    <property type="match status" value="1"/>
</dbReference>
<feature type="domain" description="J" evidence="2">
    <location>
        <begin position="18"/>
        <end position="78"/>
    </location>
</feature>
<dbReference type="SUPFAM" id="SSF46565">
    <property type="entry name" value="Chaperone J-domain"/>
    <property type="match status" value="1"/>
</dbReference>
<dbReference type="InterPro" id="IPR001623">
    <property type="entry name" value="DnaJ_domain"/>
</dbReference>
<evidence type="ECO:0000313" key="4">
    <source>
        <dbReference type="Proteomes" id="UP000199603"/>
    </source>
</evidence>
<dbReference type="SMART" id="SM00271">
    <property type="entry name" value="DnaJ"/>
    <property type="match status" value="1"/>
</dbReference>
<dbReference type="STRING" id="265719.SAMN04488509_12016"/>
<keyword evidence="1" id="KW-0143">Chaperone</keyword>
<sequence>MRSPSHLNARMPTDDYLSDYRRLGVQPGCSVETLERVWRAAVRELHPDRAADGSDSQARTQRLLEVTGAYRRLRSFEREHGRLPGGVLQTPPLLVAEPPGEASSVPGSMGDGEEAPRARGVSLSMAAWLGLAALGLLVWSGAIHGPRESISSPAPAPAEPLAQPVGLPSVEKQPGQNIRIGSSEVHVERLLGPPLVLQADLWEYGPSHIRFERGRVVGWYSSPLKPLPVDVESR</sequence>
<name>A0A1G7A7S2_9GAMM</name>
<evidence type="ECO:0000259" key="2">
    <source>
        <dbReference type="PROSITE" id="PS50076"/>
    </source>
</evidence>
<proteinExistence type="predicted"/>
<organism evidence="3 4">
    <name type="scientific">Aquimonas voraii</name>
    <dbReference type="NCBI Taxonomy" id="265719"/>
    <lineage>
        <taxon>Bacteria</taxon>
        <taxon>Pseudomonadati</taxon>
        <taxon>Pseudomonadota</taxon>
        <taxon>Gammaproteobacteria</taxon>
        <taxon>Lysobacterales</taxon>
        <taxon>Lysobacteraceae</taxon>
        <taxon>Aquimonas</taxon>
    </lineage>
</organism>
<evidence type="ECO:0000256" key="1">
    <source>
        <dbReference type="ARBA" id="ARBA00023186"/>
    </source>
</evidence>
<dbReference type="InterPro" id="IPR036869">
    <property type="entry name" value="J_dom_sf"/>
</dbReference>
<dbReference type="EMBL" id="FNAG01000020">
    <property type="protein sequence ID" value="SDE10862.1"/>
    <property type="molecule type" value="Genomic_DNA"/>
</dbReference>
<evidence type="ECO:0000313" key="3">
    <source>
        <dbReference type="EMBL" id="SDE10862.1"/>
    </source>
</evidence>
<accession>A0A1G7A7S2</accession>
<gene>
    <name evidence="3" type="ORF">SAMN04488509_12016</name>
</gene>